<dbReference type="SUPFAM" id="SSF55190">
    <property type="entry name" value="Arginyl-tRNA synthetase (ArgRS), N-terminal 'additional' domain"/>
    <property type="match status" value="1"/>
</dbReference>
<evidence type="ECO:0000256" key="10">
    <source>
        <dbReference type="SAM" id="MobiDB-lite"/>
    </source>
</evidence>
<comment type="similarity">
    <text evidence="1 9">Belongs to the class-I aminoacyl-tRNA synthetase family.</text>
</comment>
<dbReference type="InterPro" id="IPR014729">
    <property type="entry name" value="Rossmann-like_a/b/a_fold"/>
</dbReference>
<dbReference type="Gene3D" id="3.30.1360.70">
    <property type="entry name" value="Arginyl tRNA synthetase N-terminal domain"/>
    <property type="match status" value="1"/>
</dbReference>
<keyword evidence="7 9" id="KW-0030">Aminoacyl-tRNA synthetase</keyword>
<gene>
    <name evidence="12" type="ORF">FGLOB1_12601</name>
</gene>
<dbReference type="InterPro" id="IPR009080">
    <property type="entry name" value="tRNAsynth_Ia_anticodon-bd"/>
</dbReference>
<dbReference type="GO" id="GO:0005739">
    <property type="term" value="C:mitochondrion"/>
    <property type="evidence" value="ECO:0007669"/>
    <property type="project" value="TreeGrafter"/>
</dbReference>
<keyword evidence="6 9" id="KW-0648">Protein biosynthesis</keyword>
<dbReference type="GO" id="GO:0006420">
    <property type="term" value="P:arginyl-tRNA aminoacylation"/>
    <property type="evidence" value="ECO:0007669"/>
    <property type="project" value="InterPro"/>
</dbReference>
<feature type="compositionally biased region" description="Acidic residues" evidence="10">
    <location>
        <begin position="600"/>
        <end position="614"/>
    </location>
</feature>
<dbReference type="GO" id="GO:0005524">
    <property type="term" value="F:ATP binding"/>
    <property type="evidence" value="ECO:0007669"/>
    <property type="project" value="UniProtKB-KW"/>
</dbReference>
<dbReference type="PRINTS" id="PR01038">
    <property type="entry name" value="TRNASYNTHARG"/>
</dbReference>
<accession>A0A8H5XPG3</accession>
<comment type="caution">
    <text evidence="12">The sequence shown here is derived from an EMBL/GenBank/DDBJ whole genome shotgun (WGS) entry which is preliminary data.</text>
</comment>
<evidence type="ECO:0000256" key="3">
    <source>
        <dbReference type="ARBA" id="ARBA00022598"/>
    </source>
</evidence>
<dbReference type="AlphaFoldDB" id="A0A8H5XPG3"/>
<feature type="domain" description="DALR anticodon binding" evidence="11">
    <location>
        <begin position="523"/>
        <end position="654"/>
    </location>
</feature>
<comment type="catalytic activity">
    <reaction evidence="8">
        <text>tRNA(Arg) + L-arginine + ATP = L-arginyl-tRNA(Arg) + AMP + diphosphate</text>
        <dbReference type="Rhea" id="RHEA:20301"/>
        <dbReference type="Rhea" id="RHEA-COMP:9658"/>
        <dbReference type="Rhea" id="RHEA-COMP:9673"/>
        <dbReference type="ChEBI" id="CHEBI:30616"/>
        <dbReference type="ChEBI" id="CHEBI:32682"/>
        <dbReference type="ChEBI" id="CHEBI:33019"/>
        <dbReference type="ChEBI" id="CHEBI:78442"/>
        <dbReference type="ChEBI" id="CHEBI:78513"/>
        <dbReference type="ChEBI" id="CHEBI:456215"/>
        <dbReference type="EC" id="6.1.1.19"/>
    </reaction>
</comment>
<evidence type="ECO:0000256" key="9">
    <source>
        <dbReference type="RuleBase" id="RU363038"/>
    </source>
</evidence>
<dbReference type="InterPro" id="IPR008909">
    <property type="entry name" value="DALR_anticod-bd"/>
</dbReference>
<dbReference type="SUPFAM" id="SSF47323">
    <property type="entry name" value="Anticodon-binding domain of a subclass of class I aminoacyl-tRNA synthetases"/>
    <property type="match status" value="1"/>
</dbReference>
<dbReference type="Proteomes" id="UP000532311">
    <property type="component" value="Unassembled WGS sequence"/>
</dbReference>
<evidence type="ECO:0000256" key="7">
    <source>
        <dbReference type="ARBA" id="ARBA00023146"/>
    </source>
</evidence>
<keyword evidence="3 9" id="KW-0436">Ligase</keyword>
<keyword evidence="4 9" id="KW-0547">Nucleotide-binding</keyword>
<dbReference type="Pfam" id="PF05746">
    <property type="entry name" value="DALR_1"/>
    <property type="match status" value="1"/>
</dbReference>
<feature type="region of interest" description="Disordered" evidence="10">
    <location>
        <begin position="600"/>
        <end position="625"/>
    </location>
</feature>
<dbReference type="Gene3D" id="3.40.50.620">
    <property type="entry name" value="HUPs"/>
    <property type="match status" value="1"/>
</dbReference>
<dbReference type="InterPro" id="IPR035684">
    <property type="entry name" value="ArgRS_core"/>
</dbReference>
<dbReference type="PANTHER" id="PTHR11956:SF11">
    <property type="entry name" value="ARGININE--TRNA LIGASE, MITOCHONDRIAL-RELATED"/>
    <property type="match status" value="1"/>
</dbReference>
<dbReference type="Pfam" id="PF00750">
    <property type="entry name" value="tRNA-synt_1d"/>
    <property type="match status" value="1"/>
</dbReference>
<dbReference type="SMART" id="SM00836">
    <property type="entry name" value="DALR_1"/>
    <property type="match status" value="1"/>
</dbReference>
<evidence type="ECO:0000313" key="13">
    <source>
        <dbReference type="Proteomes" id="UP000532311"/>
    </source>
</evidence>
<dbReference type="EC" id="6.1.1.19" evidence="2"/>
<evidence type="ECO:0000256" key="8">
    <source>
        <dbReference type="ARBA" id="ARBA00049339"/>
    </source>
</evidence>
<name>A0A8H5XPG3_9HYPO</name>
<dbReference type="InterPro" id="IPR001278">
    <property type="entry name" value="Arg-tRNA-ligase"/>
</dbReference>
<dbReference type="InterPro" id="IPR036695">
    <property type="entry name" value="Arg-tRNA-synth_N_sf"/>
</dbReference>
<evidence type="ECO:0000256" key="5">
    <source>
        <dbReference type="ARBA" id="ARBA00022840"/>
    </source>
</evidence>
<evidence type="ECO:0000313" key="12">
    <source>
        <dbReference type="EMBL" id="KAF5697685.1"/>
    </source>
</evidence>
<keyword evidence="13" id="KW-1185">Reference proteome</keyword>
<protein>
    <recommendedName>
        <fullName evidence="2">arginine--tRNA ligase</fullName>
        <ecNumber evidence="2">6.1.1.19</ecNumber>
    </recommendedName>
</protein>
<evidence type="ECO:0000256" key="6">
    <source>
        <dbReference type="ARBA" id="ARBA00022917"/>
    </source>
</evidence>
<evidence type="ECO:0000256" key="2">
    <source>
        <dbReference type="ARBA" id="ARBA00012837"/>
    </source>
</evidence>
<evidence type="ECO:0000259" key="11">
    <source>
        <dbReference type="SMART" id="SM00836"/>
    </source>
</evidence>
<evidence type="ECO:0000256" key="4">
    <source>
        <dbReference type="ARBA" id="ARBA00022741"/>
    </source>
</evidence>
<evidence type="ECO:0000256" key="1">
    <source>
        <dbReference type="ARBA" id="ARBA00005594"/>
    </source>
</evidence>
<organism evidence="12 13">
    <name type="scientific">Fusarium globosum</name>
    <dbReference type="NCBI Taxonomy" id="78864"/>
    <lineage>
        <taxon>Eukaryota</taxon>
        <taxon>Fungi</taxon>
        <taxon>Dikarya</taxon>
        <taxon>Ascomycota</taxon>
        <taxon>Pezizomycotina</taxon>
        <taxon>Sordariomycetes</taxon>
        <taxon>Hypocreomycetidae</taxon>
        <taxon>Hypocreales</taxon>
        <taxon>Nectriaceae</taxon>
        <taxon>Fusarium</taxon>
        <taxon>Fusarium fujikuroi species complex</taxon>
    </lineage>
</organism>
<dbReference type="GO" id="GO:0032543">
    <property type="term" value="P:mitochondrial translation"/>
    <property type="evidence" value="ECO:0007669"/>
    <property type="project" value="TreeGrafter"/>
</dbReference>
<dbReference type="PANTHER" id="PTHR11956">
    <property type="entry name" value="ARGINYL-TRNA SYNTHETASE"/>
    <property type="match status" value="1"/>
</dbReference>
<reference evidence="12 13" key="1">
    <citation type="submission" date="2020-05" db="EMBL/GenBank/DDBJ databases">
        <title>Identification and distribution of gene clusters putatively required for synthesis of sphingolipid metabolism inhibitors in phylogenetically diverse species of the filamentous fungus Fusarium.</title>
        <authorList>
            <person name="Kim H.-S."/>
            <person name="Busman M."/>
            <person name="Brown D.W."/>
            <person name="Divon H."/>
            <person name="Uhlig S."/>
            <person name="Proctor R.H."/>
        </authorList>
    </citation>
    <scope>NUCLEOTIDE SEQUENCE [LARGE SCALE GENOMIC DNA]</scope>
    <source>
        <strain evidence="12 13">NRRL 26131</strain>
    </source>
</reference>
<dbReference type="GO" id="GO:0004814">
    <property type="term" value="F:arginine-tRNA ligase activity"/>
    <property type="evidence" value="ECO:0007669"/>
    <property type="project" value="UniProtKB-EC"/>
</dbReference>
<sequence length="656" mass="72221">MASLTMTTAELGSQLAMLGLKSDVPEILSADILAKPLDVFRSHLAGLIASAVNCDASSAYDAIADSSMGDLELIVPKLKLRDPGSPLSSVDVSRKGTKLPPSPFFTAPFADGPRITFYFSPTALPNLLLPYIQDRKSAYGRCRAESFDHGASVPSPGRKKVIVEFSSPNVGSEFNGNHLRSTLIGLFISNIYELMGWDVVKLNYLGDWGKEIALLAIGFGRFGSEDVLKTKPLEHMLEVYLQIKALFKPEQEESRRAKDQGSSTADIEGKGLFAERDTFFRDLESRSEAALHLWSQFRELGVNHLRASYLRMGVEFDEFSGESQVNPETMNEVEAALRAKGVLDQNDEGSWVIDFTKHFGKAGKGLGAQVLRNHDGTTTYLLRDIGAAIDRYNTYHFDKMIYVVSSRQSSHFQQLSITLKMMDRADIADKIQHASFGELQGLPEHMKGSLLLDNILDECNCSLGMPPISNPTHEPNKKGTVVHADAMAIGALVSREIAVKKRSHNYALQVDHMAQEEGAAFNLQQFHAKIMSAISELQTETVEAAAINSSVFEDDAMAELFGILARYPEVTTAAFKSLEPHTILVYLSQLAYSLDLDADNEDTQNNEEGADAGDNELSSSPEEDDPGVLRARLELYRCIQQVVENGMRLLGFPIVN</sequence>
<proteinExistence type="inferred from homology"/>
<dbReference type="EMBL" id="JAAQPF010000711">
    <property type="protein sequence ID" value="KAF5697685.1"/>
    <property type="molecule type" value="Genomic_DNA"/>
</dbReference>
<dbReference type="Gene3D" id="1.10.730.10">
    <property type="entry name" value="Isoleucyl-tRNA Synthetase, Domain 1"/>
    <property type="match status" value="1"/>
</dbReference>
<keyword evidence="5 9" id="KW-0067">ATP-binding</keyword>
<dbReference type="SUPFAM" id="SSF52374">
    <property type="entry name" value="Nucleotidylyl transferase"/>
    <property type="match status" value="1"/>
</dbReference>